<dbReference type="PANTHER" id="PTHR10426:SF88">
    <property type="entry name" value="ADIPOCYTE PLASMA MEMBRANE-ASSOCIATED PROTEIN HEMOMUCIN-RELATED"/>
    <property type="match status" value="1"/>
</dbReference>
<evidence type="ECO:0000313" key="3">
    <source>
        <dbReference type="EMBL" id="KAA1375953.1"/>
    </source>
</evidence>
<dbReference type="InterPro" id="IPR011042">
    <property type="entry name" value="6-blade_b-propeller_TolB-like"/>
</dbReference>
<feature type="compositionally biased region" description="Pro residues" evidence="1">
    <location>
        <begin position="15"/>
        <end position="25"/>
    </location>
</feature>
<dbReference type="Gene3D" id="2.120.10.30">
    <property type="entry name" value="TolB, C-terminal domain"/>
    <property type="match status" value="1"/>
</dbReference>
<proteinExistence type="predicted"/>
<feature type="region of interest" description="Disordered" evidence="1">
    <location>
        <begin position="1"/>
        <end position="27"/>
    </location>
</feature>
<comment type="caution">
    <text evidence="3">The sequence shown here is derived from an EMBL/GenBank/DDBJ whole genome shotgun (WGS) entry which is preliminary data.</text>
</comment>
<dbReference type="Pfam" id="PF08450">
    <property type="entry name" value="SGL"/>
    <property type="match status" value="1"/>
</dbReference>
<dbReference type="RefSeq" id="WP_129183519.1">
    <property type="nucleotide sequence ID" value="NZ_JAGIOG010000001.1"/>
</dbReference>
<reference evidence="3" key="1">
    <citation type="submission" date="2019-09" db="EMBL/GenBank/DDBJ databases">
        <authorList>
            <person name="Li J."/>
        </authorList>
    </citation>
    <scope>NUCLEOTIDE SEQUENCE [LARGE SCALE GENOMIC DNA]</scope>
    <source>
        <strain evidence="3">NRBC 14897</strain>
    </source>
</reference>
<organism evidence="3 4">
    <name type="scientific">Aeromicrobium fastidiosum</name>
    <dbReference type="NCBI Taxonomy" id="52699"/>
    <lineage>
        <taxon>Bacteria</taxon>
        <taxon>Bacillati</taxon>
        <taxon>Actinomycetota</taxon>
        <taxon>Actinomycetes</taxon>
        <taxon>Propionibacteriales</taxon>
        <taxon>Nocardioidaceae</taxon>
        <taxon>Aeromicrobium</taxon>
    </lineage>
</organism>
<evidence type="ECO:0000313" key="4">
    <source>
        <dbReference type="Proteomes" id="UP001515100"/>
    </source>
</evidence>
<dbReference type="GO" id="GO:0012505">
    <property type="term" value="C:endomembrane system"/>
    <property type="evidence" value="ECO:0007669"/>
    <property type="project" value="TreeGrafter"/>
</dbReference>
<protein>
    <submittedName>
        <fullName evidence="3">SMP-30/gluconolactonase/LRE family protein</fullName>
    </submittedName>
</protein>
<dbReference type="SUPFAM" id="SSF63829">
    <property type="entry name" value="Calcium-dependent phosphotriesterase"/>
    <property type="match status" value="1"/>
</dbReference>
<evidence type="ECO:0000256" key="1">
    <source>
        <dbReference type="SAM" id="MobiDB-lite"/>
    </source>
</evidence>
<keyword evidence="4" id="KW-1185">Reference proteome</keyword>
<sequence>MTKPSVDPARWTPPASAPPGRPVPPAGLRVVETSGHGTEDVVVLADGTVVTGVVDGRLLAIDPATGDETVIGDTGGRPLGIEVHPDGGLVVCDAHRGLLHVDDAGAVTVLADSFEGTPFMFCNNAAVGRDGTIWFTDSSIKFGIDHWRGDLIEHRPTGRLFRRDPDGTLTVLLDELAFANGVALAPDESFVVVAETGAYGLRRLWVTGDRAGDWESFGDVLPGFPDNISTGDDGNVWVAIASPRDAALDLLLPRVPLLRRLVWALPQRLQPQPKKLIRVQAYAPDETLVHDVAGDHPGFGMPTGVRQVGDVVWLGSLESSTVAAFDLP</sequence>
<name>A0A641AKQ8_9ACTN</name>
<gene>
    <name evidence="3" type="ORF">ESP62_010835</name>
</gene>
<dbReference type="Proteomes" id="UP001515100">
    <property type="component" value="Unassembled WGS sequence"/>
</dbReference>
<feature type="domain" description="SMP-30/Gluconolactonase/LRE-like region" evidence="2">
    <location>
        <begin position="54"/>
        <end position="242"/>
    </location>
</feature>
<dbReference type="GO" id="GO:0016787">
    <property type="term" value="F:hydrolase activity"/>
    <property type="evidence" value="ECO:0007669"/>
    <property type="project" value="TreeGrafter"/>
</dbReference>
<accession>A0A641AKQ8</accession>
<evidence type="ECO:0000259" key="2">
    <source>
        <dbReference type="Pfam" id="PF08450"/>
    </source>
</evidence>
<dbReference type="EMBL" id="SDPP02000003">
    <property type="protein sequence ID" value="KAA1375953.1"/>
    <property type="molecule type" value="Genomic_DNA"/>
</dbReference>
<dbReference type="AlphaFoldDB" id="A0A641AKQ8"/>
<dbReference type="InterPro" id="IPR013658">
    <property type="entry name" value="SGL"/>
</dbReference>
<dbReference type="PANTHER" id="PTHR10426">
    <property type="entry name" value="STRICTOSIDINE SYNTHASE-RELATED"/>
    <property type="match status" value="1"/>
</dbReference>
<dbReference type="OrthoDB" id="3332247at2"/>